<dbReference type="GO" id="GO:0043682">
    <property type="term" value="F:P-type divalent copper transporter activity"/>
    <property type="evidence" value="ECO:0007669"/>
    <property type="project" value="TreeGrafter"/>
</dbReference>
<dbReference type="GO" id="GO:0016020">
    <property type="term" value="C:membrane"/>
    <property type="evidence" value="ECO:0007669"/>
    <property type="project" value="TreeGrafter"/>
</dbReference>
<dbReference type="InterPro" id="IPR017969">
    <property type="entry name" value="Heavy-metal-associated_CS"/>
</dbReference>
<dbReference type="PANTHER" id="PTHR43520:SF8">
    <property type="entry name" value="P-TYPE CU(+) TRANSPORTER"/>
    <property type="match status" value="1"/>
</dbReference>
<reference evidence="6" key="1">
    <citation type="submission" date="2018-03" db="EMBL/GenBank/DDBJ databases">
        <title>Lachnoclostridium SNUG30370 gen.nov., sp.nov., isolated from human faeces.</title>
        <authorList>
            <person name="Seo B."/>
            <person name="Jeon K."/>
            <person name="Ko G."/>
        </authorList>
    </citation>
    <scope>NUCLEOTIDE SEQUENCE [LARGE SCALE GENOMIC DNA]</scope>
    <source>
        <strain evidence="6">SNUG30370</strain>
    </source>
</reference>
<keyword evidence="3" id="KW-0186">Copper</keyword>
<dbReference type="InterPro" id="IPR036163">
    <property type="entry name" value="HMA_dom_sf"/>
</dbReference>
<dbReference type="RefSeq" id="WP_106988335.1">
    <property type="nucleotide sequence ID" value="NZ_DBGDQT010000054.1"/>
</dbReference>
<dbReference type="FunFam" id="3.30.70.100:FF:000005">
    <property type="entry name" value="Copper-exporting P-type ATPase A"/>
    <property type="match status" value="1"/>
</dbReference>
<proteinExistence type="predicted"/>
<keyword evidence="1" id="KW-0479">Metal-binding</keyword>
<accession>A0A2T3FWN1</accession>
<dbReference type="PROSITE" id="PS01047">
    <property type="entry name" value="HMA_1"/>
    <property type="match status" value="1"/>
</dbReference>
<dbReference type="Pfam" id="PF00403">
    <property type="entry name" value="HMA"/>
    <property type="match status" value="1"/>
</dbReference>
<dbReference type="GeneID" id="77471283"/>
<feature type="domain" description="HMA" evidence="4">
    <location>
        <begin position="53"/>
        <end position="117"/>
    </location>
</feature>
<evidence type="ECO:0000256" key="2">
    <source>
        <dbReference type="ARBA" id="ARBA00022967"/>
    </source>
</evidence>
<dbReference type="Proteomes" id="UP000241201">
    <property type="component" value="Unassembled WGS sequence"/>
</dbReference>
<dbReference type="PANTHER" id="PTHR43520">
    <property type="entry name" value="ATP7, ISOFORM B"/>
    <property type="match status" value="1"/>
</dbReference>
<dbReference type="InterPro" id="IPR006121">
    <property type="entry name" value="HMA_dom"/>
</dbReference>
<evidence type="ECO:0000259" key="4">
    <source>
        <dbReference type="PROSITE" id="PS50846"/>
    </source>
</evidence>
<evidence type="ECO:0000256" key="1">
    <source>
        <dbReference type="ARBA" id="ARBA00022723"/>
    </source>
</evidence>
<dbReference type="GO" id="GO:0055070">
    <property type="term" value="P:copper ion homeostasis"/>
    <property type="evidence" value="ECO:0007669"/>
    <property type="project" value="TreeGrafter"/>
</dbReference>
<keyword evidence="2" id="KW-1278">Translocase</keyword>
<evidence type="ECO:0000256" key="3">
    <source>
        <dbReference type="ARBA" id="ARBA00023008"/>
    </source>
</evidence>
<organism evidence="5 6">
    <name type="scientific">Faecalibacillus faecis</name>
    <dbReference type="NCBI Taxonomy" id="1982628"/>
    <lineage>
        <taxon>Bacteria</taxon>
        <taxon>Bacillati</taxon>
        <taxon>Bacillota</taxon>
        <taxon>Erysipelotrichia</taxon>
        <taxon>Erysipelotrichales</taxon>
        <taxon>Coprobacillaceae</taxon>
        <taxon>Faecalibacillus</taxon>
    </lineage>
</organism>
<gene>
    <name evidence="5" type="ORF">C7U55_09285</name>
</gene>
<dbReference type="CDD" id="cd00371">
    <property type="entry name" value="HMA"/>
    <property type="match status" value="1"/>
</dbReference>
<dbReference type="Gene3D" id="3.30.70.100">
    <property type="match status" value="1"/>
</dbReference>
<keyword evidence="6" id="KW-1185">Reference proteome</keyword>
<sequence length="117" mass="12768">MADVIIVLVLVVIVLIALKSTRKHMKGESSCCGGGGEIYQALEDKKLDNPIIKENVFKIKGMTCQHCVANVTKAINAVEGVSAQVNLKKEEAHVVYDREVDDQKIISAIQQAGYDVK</sequence>
<dbReference type="EMBL" id="PYLP01000012">
    <property type="protein sequence ID" value="PST39670.1"/>
    <property type="molecule type" value="Genomic_DNA"/>
</dbReference>
<dbReference type="SUPFAM" id="SSF55008">
    <property type="entry name" value="HMA, heavy metal-associated domain"/>
    <property type="match status" value="1"/>
</dbReference>
<dbReference type="PROSITE" id="PS50846">
    <property type="entry name" value="HMA_2"/>
    <property type="match status" value="1"/>
</dbReference>
<name>A0A2T3FWN1_9FIRM</name>
<comment type="caution">
    <text evidence="5">The sequence shown here is derived from an EMBL/GenBank/DDBJ whole genome shotgun (WGS) entry which is preliminary data.</text>
</comment>
<evidence type="ECO:0000313" key="6">
    <source>
        <dbReference type="Proteomes" id="UP000241201"/>
    </source>
</evidence>
<dbReference type="AlphaFoldDB" id="A0A2T3FWN1"/>
<dbReference type="GO" id="GO:0005507">
    <property type="term" value="F:copper ion binding"/>
    <property type="evidence" value="ECO:0007669"/>
    <property type="project" value="TreeGrafter"/>
</dbReference>
<evidence type="ECO:0000313" key="5">
    <source>
        <dbReference type="EMBL" id="PST39670.1"/>
    </source>
</evidence>
<protein>
    <submittedName>
        <fullName evidence="5">Copper resistance protein CopZ</fullName>
    </submittedName>
</protein>